<dbReference type="RefSeq" id="WP_259124443.1">
    <property type="nucleotide sequence ID" value="NZ_JANUAE010000015.1"/>
</dbReference>
<feature type="compositionally biased region" description="Basic and acidic residues" evidence="1">
    <location>
        <begin position="180"/>
        <end position="193"/>
    </location>
</feature>
<sequence length="464" mass="52285">MDDLIEQMMSGEPSADGPNRSAGEEPERRSKVERDWRNEEEPPEEEEPDDGDPQDGDPQDGEGEQQEGEPKDGEGDPQEGEGDPQEGEAEGESSEGEQQEGEGDPSEGDPSDGEPSEGQPSEGQPQSGQGKQSGSANPSGQDISDEQAEALRENRDLSLSGEDDSEESNSKEDASEEDGSGEKSEDQKRREEQAQALNDQAFGDEDTSGWEEAQRQASGERVTTGVNEDANGEFFTDTGYTRQADKIEDKIQDFAYQINENDVGTDWTPQQIEDHKLATQFALLVAKVAEDMSYTEVDGDRFWDTHEIMKRQVTKKPLHQCRHDYEKSRLALLVDTSPSCADEAIFYSKIASGAMLRDDIDIFLCPNGHIDAKFDRDVMRFVTDNRKSEWDLEGRVILYFTDWDGNQEIIDNSKNSKIYWFDNTTDMWDDDNPRSKKARYQFEGEHFEVPDQKTFKRVSRKIRP</sequence>
<feature type="compositionally biased region" description="Low complexity" evidence="1">
    <location>
        <begin position="116"/>
        <end position="135"/>
    </location>
</feature>
<feature type="compositionally biased region" description="Acidic residues" evidence="1">
    <location>
        <begin position="41"/>
        <end position="67"/>
    </location>
</feature>
<dbReference type="EMBL" id="JANUAE010000015">
    <property type="protein sequence ID" value="MCS3711595.1"/>
    <property type="molecule type" value="Genomic_DNA"/>
</dbReference>
<organism evidence="2 3">
    <name type="scientific">Salinibacter ruber</name>
    <dbReference type="NCBI Taxonomy" id="146919"/>
    <lineage>
        <taxon>Bacteria</taxon>
        <taxon>Pseudomonadati</taxon>
        <taxon>Rhodothermota</taxon>
        <taxon>Rhodothermia</taxon>
        <taxon>Rhodothermales</taxon>
        <taxon>Salinibacteraceae</taxon>
        <taxon>Salinibacter</taxon>
    </lineage>
</organism>
<evidence type="ECO:0000313" key="2">
    <source>
        <dbReference type="EMBL" id="MCS3711595.1"/>
    </source>
</evidence>
<comment type="caution">
    <text evidence="2">The sequence shown here is derived from an EMBL/GenBank/DDBJ whole genome shotgun (WGS) entry which is preliminary data.</text>
</comment>
<reference evidence="2" key="1">
    <citation type="submission" date="2022-08" db="EMBL/GenBank/DDBJ databases">
        <title>Genomic Encyclopedia of Type Strains, Phase V (KMG-V): Genome sequencing to study the core and pangenomes of soil and plant-associated prokaryotes.</title>
        <authorList>
            <person name="Whitman W."/>
        </authorList>
    </citation>
    <scope>NUCLEOTIDE SEQUENCE</scope>
    <source>
        <strain evidence="2">SP3049</strain>
    </source>
</reference>
<dbReference type="AlphaFoldDB" id="A0A9X2TGG0"/>
<feature type="compositionally biased region" description="Basic and acidic residues" evidence="1">
    <location>
        <begin position="22"/>
        <end position="40"/>
    </location>
</feature>
<name>A0A9X2TGG0_9BACT</name>
<evidence type="ECO:0000313" key="3">
    <source>
        <dbReference type="Proteomes" id="UP001155057"/>
    </source>
</evidence>
<accession>A0A9X2TGG0</accession>
<evidence type="ECO:0000256" key="1">
    <source>
        <dbReference type="SAM" id="MobiDB-lite"/>
    </source>
</evidence>
<dbReference type="Proteomes" id="UP001155057">
    <property type="component" value="Unassembled WGS sequence"/>
</dbReference>
<gene>
    <name evidence="2" type="ORF">GGP61_003228</name>
</gene>
<protein>
    <submittedName>
        <fullName evidence="2">Uncharacterized protein</fullName>
    </submittedName>
</protein>
<feature type="compositionally biased region" description="Acidic residues" evidence="1">
    <location>
        <begin position="75"/>
        <end position="115"/>
    </location>
</feature>
<proteinExistence type="predicted"/>
<feature type="region of interest" description="Disordered" evidence="1">
    <location>
        <begin position="1"/>
        <end position="237"/>
    </location>
</feature>